<evidence type="ECO:0000256" key="18">
    <source>
        <dbReference type="ARBA" id="ARBA00031981"/>
    </source>
</evidence>
<keyword evidence="12" id="KW-0804">Transcription</keyword>
<dbReference type="GO" id="GO:0003712">
    <property type="term" value="F:transcription coregulator activity"/>
    <property type="evidence" value="ECO:0007669"/>
    <property type="project" value="TreeGrafter"/>
</dbReference>
<evidence type="ECO:0000256" key="3">
    <source>
        <dbReference type="ARBA" id="ARBA00008711"/>
    </source>
</evidence>
<dbReference type="PROSITE" id="PS00374">
    <property type="entry name" value="MGMT"/>
    <property type="match status" value="1"/>
</dbReference>
<feature type="region of interest" description="Disordered" evidence="20">
    <location>
        <begin position="1"/>
        <end position="54"/>
    </location>
</feature>
<comment type="function">
    <text evidence="15">Component of the Mediator complex, a coactivator involved in the regulated transcription of nearly all RNA polymerase II-dependent genes. Mediator functions as a bridge to convey information from gene-specific regulatory proteins to the basal RNA polymerase II transcription machinery. Mediator is recruited to promoters by direct interactions with regulatory proteins and serves as a scaffold for the assembly of a functional preinitiation complex with RNA polymerase II and the general transcription factors.</text>
</comment>
<evidence type="ECO:0000256" key="2">
    <source>
        <dbReference type="ARBA" id="ARBA00004123"/>
    </source>
</evidence>
<evidence type="ECO:0000256" key="16">
    <source>
        <dbReference type="ARBA" id="ARBA00030795"/>
    </source>
</evidence>
<organism evidence="22 23">
    <name type="scientific">Trichomalopsis sarcophagae</name>
    <dbReference type="NCBI Taxonomy" id="543379"/>
    <lineage>
        <taxon>Eukaryota</taxon>
        <taxon>Metazoa</taxon>
        <taxon>Ecdysozoa</taxon>
        <taxon>Arthropoda</taxon>
        <taxon>Hexapoda</taxon>
        <taxon>Insecta</taxon>
        <taxon>Pterygota</taxon>
        <taxon>Neoptera</taxon>
        <taxon>Endopterygota</taxon>
        <taxon>Hymenoptera</taxon>
        <taxon>Apocrita</taxon>
        <taxon>Proctotrupomorpha</taxon>
        <taxon>Chalcidoidea</taxon>
        <taxon>Pteromalidae</taxon>
        <taxon>Pteromalinae</taxon>
        <taxon>Trichomalopsis</taxon>
    </lineage>
</organism>
<comment type="similarity">
    <text evidence="3">Belongs to the MGMT family.</text>
</comment>
<comment type="subcellular location">
    <subcellularLocation>
        <location evidence="2">Nucleus</location>
    </subcellularLocation>
</comment>
<feature type="domain" description="Methylated-DNA-[protein]-cysteine S-methyltransferase DNA binding" evidence="21">
    <location>
        <begin position="392"/>
        <end position="469"/>
    </location>
</feature>
<evidence type="ECO:0000256" key="13">
    <source>
        <dbReference type="ARBA" id="ARBA00023204"/>
    </source>
</evidence>
<dbReference type="InterPro" id="IPR001497">
    <property type="entry name" value="MethylDNA_cys_MeTrfase_AS"/>
</dbReference>
<evidence type="ECO:0000256" key="11">
    <source>
        <dbReference type="ARBA" id="ARBA00023159"/>
    </source>
</evidence>
<dbReference type="AlphaFoldDB" id="A0A232EZV5"/>
<dbReference type="InterPro" id="IPR014048">
    <property type="entry name" value="MethylDNA_cys_MeTrfase_DNA-bd"/>
</dbReference>
<evidence type="ECO:0000256" key="4">
    <source>
        <dbReference type="ARBA" id="ARBA00010606"/>
    </source>
</evidence>
<gene>
    <name evidence="22" type="ORF">TSAR_009083</name>
</gene>
<sequence length="481" mass="55177">MTGQQRPLPSGFPNAQQNPIRNQFSGGQMIAGPMNPQQGMPSSQQFRSEAQAGVNQNQKALGALNSQQVMAKQQLMQRQQQIQQQVLLQQQQQKQQQQTTLEQQNKQVFVTPAAPQMSAPQSQPPVTRPCSRDWNTAFLCKSGQDHVQEIVSRTQEAFQILKVIQPPNGNSQGQNVCVERKKRVQELIKTTTELFKRLRYIYEKCNENCQLQGMEYTYIESLIPVKEEWDMKSADEKKASDAYKLACQELKEVKEQVVLKNKQLKEIIDHLRRIVSEVNTMMNMRTMIECKIMKFDELGEQSDIEVSYSFEETPFGKCLIGFIQNENTQKAVCYLAFTDNNENEILKNLKTKYSDATFTEAPKKTKELIDDIFYKDTSKNVTPVQVLLRGTEFQMQVWEALTKIPMGTLTTYEKVAKSIDKPKATRAVANALKANQIGYLIPCHRVVCKSGCNKFSWGAQRKVNMQEFEVQYLKNEKQLKE</sequence>
<comment type="similarity">
    <text evidence="4">Belongs to the Mediator complex subunit 30 family.</text>
</comment>
<dbReference type="STRING" id="543379.A0A232EZV5"/>
<dbReference type="GO" id="GO:0006281">
    <property type="term" value="P:DNA repair"/>
    <property type="evidence" value="ECO:0007669"/>
    <property type="project" value="UniProtKB-KW"/>
</dbReference>
<dbReference type="InterPro" id="IPR036217">
    <property type="entry name" value="MethylDNA_cys_MeTrfase_DNAb"/>
</dbReference>
<keyword evidence="8" id="KW-0808">Transferase</keyword>
<keyword evidence="23" id="KW-1185">Reference proteome</keyword>
<evidence type="ECO:0000256" key="17">
    <source>
        <dbReference type="ARBA" id="ARBA00031621"/>
    </source>
</evidence>
<keyword evidence="10" id="KW-0805">Transcription regulation</keyword>
<evidence type="ECO:0000256" key="5">
    <source>
        <dbReference type="ARBA" id="ARBA00015377"/>
    </source>
</evidence>
<comment type="catalytic activity">
    <reaction evidence="19">
        <text>a 6-O-methyl-2'-deoxyguanosine in DNA + L-cysteinyl-[protein] = S-methyl-L-cysteinyl-[protein] + a 2'-deoxyguanosine in DNA</text>
        <dbReference type="Rhea" id="RHEA:24000"/>
        <dbReference type="Rhea" id="RHEA-COMP:10131"/>
        <dbReference type="Rhea" id="RHEA-COMP:10132"/>
        <dbReference type="Rhea" id="RHEA-COMP:11367"/>
        <dbReference type="Rhea" id="RHEA-COMP:11368"/>
        <dbReference type="ChEBI" id="CHEBI:29950"/>
        <dbReference type="ChEBI" id="CHEBI:82612"/>
        <dbReference type="ChEBI" id="CHEBI:85445"/>
        <dbReference type="ChEBI" id="CHEBI:85448"/>
        <dbReference type="EC" id="2.1.1.63"/>
    </reaction>
</comment>
<evidence type="ECO:0000256" key="19">
    <source>
        <dbReference type="ARBA" id="ARBA00049348"/>
    </source>
</evidence>
<dbReference type="Gene3D" id="1.10.10.10">
    <property type="entry name" value="Winged helix-like DNA-binding domain superfamily/Winged helix DNA-binding domain"/>
    <property type="match status" value="1"/>
</dbReference>
<evidence type="ECO:0000256" key="20">
    <source>
        <dbReference type="SAM" id="MobiDB-lite"/>
    </source>
</evidence>
<dbReference type="Pfam" id="PF01035">
    <property type="entry name" value="DNA_binding_1"/>
    <property type="match status" value="1"/>
</dbReference>
<dbReference type="GO" id="GO:0003908">
    <property type="term" value="F:methylated-DNA-[protein]-cysteine S-methyltransferase activity"/>
    <property type="evidence" value="ECO:0007669"/>
    <property type="project" value="UniProtKB-EC"/>
</dbReference>
<reference evidence="22 23" key="1">
    <citation type="journal article" date="2017" name="Curr. Biol.">
        <title>The Evolution of Venom by Co-option of Single-Copy Genes.</title>
        <authorList>
            <person name="Martinson E.O."/>
            <person name="Mrinalini"/>
            <person name="Kelkar Y.D."/>
            <person name="Chang C.H."/>
            <person name="Werren J.H."/>
        </authorList>
    </citation>
    <scope>NUCLEOTIDE SEQUENCE [LARGE SCALE GENOMIC DNA]</scope>
    <source>
        <strain evidence="22 23">Alberta</strain>
        <tissue evidence="22">Whole body</tissue>
    </source>
</reference>
<keyword evidence="7" id="KW-0489">Methyltransferase</keyword>
<dbReference type="Gene3D" id="3.30.160.70">
    <property type="entry name" value="Methylated DNA-protein cysteine methyltransferase domain"/>
    <property type="match status" value="1"/>
</dbReference>
<evidence type="ECO:0000256" key="7">
    <source>
        <dbReference type="ARBA" id="ARBA00022603"/>
    </source>
</evidence>
<dbReference type="PANTHER" id="PTHR31705:SF4">
    <property type="entry name" value="MEDIATOR OF RNA POLYMERASE II TRANSCRIPTION SUBUNIT 30"/>
    <property type="match status" value="1"/>
</dbReference>
<dbReference type="SUPFAM" id="SSF46767">
    <property type="entry name" value="Methylated DNA-protein cysteine methyltransferase, C-terminal domain"/>
    <property type="match status" value="1"/>
</dbReference>
<dbReference type="InterPro" id="IPR036631">
    <property type="entry name" value="MGMT_N_sf"/>
</dbReference>
<dbReference type="Pfam" id="PF11315">
    <property type="entry name" value="Med30"/>
    <property type="match status" value="1"/>
</dbReference>
<dbReference type="InterPro" id="IPR036388">
    <property type="entry name" value="WH-like_DNA-bd_sf"/>
</dbReference>
<evidence type="ECO:0000256" key="15">
    <source>
        <dbReference type="ARBA" id="ARBA00025687"/>
    </source>
</evidence>
<keyword evidence="13" id="KW-0234">DNA repair</keyword>
<comment type="catalytic activity">
    <reaction evidence="1">
        <text>a 4-O-methyl-thymidine in DNA + L-cysteinyl-[protein] = a thymidine in DNA + S-methyl-L-cysteinyl-[protein]</text>
        <dbReference type="Rhea" id="RHEA:53428"/>
        <dbReference type="Rhea" id="RHEA-COMP:10131"/>
        <dbReference type="Rhea" id="RHEA-COMP:10132"/>
        <dbReference type="Rhea" id="RHEA-COMP:13555"/>
        <dbReference type="Rhea" id="RHEA-COMP:13556"/>
        <dbReference type="ChEBI" id="CHEBI:29950"/>
        <dbReference type="ChEBI" id="CHEBI:82612"/>
        <dbReference type="ChEBI" id="CHEBI:137386"/>
        <dbReference type="ChEBI" id="CHEBI:137387"/>
        <dbReference type="EC" id="2.1.1.63"/>
    </reaction>
</comment>
<dbReference type="OrthoDB" id="1907495at2759"/>
<dbReference type="GO" id="GO:0045893">
    <property type="term" value="P:positive regulation of DNA-templated transcription"/>
    <property type="evidence" value="ECO:0007669"/>
    <property type="project" value="TreeGrafter"/>
</dbReference>
<dbReference type="GO" id="GO:0032259">
    <property type="term" value="P:methylation"/>
    <property type="evidence" value="ECO:0007669"/>
    <property type="project" value="UniProtKB-KW"/>
</dbReference>
<evidence type="ECO:0000256" key="12">
    <source>
        <dbReference type="ARBA" id="ARBA00023163"/>
    </source>
</evidence>
<keyword evidence="11" id="KW-0010">Activator</keyword>
<protein>
    <recommendedName>
        <fullName evidence="6">Mediator of RNA polymerase II transcription subunit 30</fullName>
    </recommendedName>
    <alternativeName>
        <fullName evidence="16">6-O-methylguanine-DNA methyltransferase</fullName>
    </alternativeName>
    <alternativeName>
        <fullName evidence="18">Mediator complex subunit 30</fullName>
    </alternativeName>
    <alternativeName>
        <fullName evidence="5">Methylated-DNA--protein-cysteine methyltransferase</fullName>
    </alternativeName>
    <alternativeName>
        <fullName evidence="17">O-6-methylguanine-DNA-alkyltransferase</fullName>
    </alternativeName>
</protein>
<keyword evidence="9" id="KW-0227">DNA damage</keyword>
<evidence type="ECO:0000256" key="1">
    <source>
        <dbReference type="ARBA" id="ARBA00001286"/>
    </source>
</evidence>
<dbReference type="EMBL" id="NNAY01001525">
    <property type="protein sequence ID" value="OXU23688.1"/>
    <property type="molecule type" value="Genomic_DNA"/>
</dbReference>
<dbReference type="SUPFAM" id="SSF53155">
    <property type="entry name" value="Methylated DNA-protein cysteine methyltransferase domain"/>
    <property type="match status" value="1"/>
</dbReference>
<dbReference type="InterPro" id="IPR021019">
    <property type="entry name" value="Mediator_Med30_met"/>
</dbReference>
<name>A0A232EZV5_9HYME</name>
<dbReference type="GO" id="GO:0016592">
    <property type="term" value="C:mediator complex"/>
    <property type="evidence" value="ECO:0007669"/>
    <property type="project" value="TreeGrafter"/>
</dbReference>
<dbReference type="Proteomes" id="UP000215335">
    <property type="component" value="Unassembled WGS sequence"/>
</dbReference>
<dbReference type="NCBIfam" id="TIGR00589">
    <property type="entry name" value="ogt"/>
    <property type="match status" value="1"/>
</dbReference>
<evidence type="ECO:0000256" key="14">
    <source>
        <dbReference type="ARBA" id="ARBA00023242"/>
    </source>
</evidence>
<evidence type="ECO:0000256" key="6">
    <source>
        <dbReference type="ARBA" id="ARBA00019664"/>
    </source>
</evidence>
<evidence type="ECO:0000313" key="22">
    <source>
        <dbReference type="EMBL" id="OXU23688.1"/>
    </source>
</evidence>
<feature type="compositionally biased region" description="Polar residues" evidence="20">
    <location>
        <begin position="35"/>
        <end position="54"/>
    </location>
</feature>
<dbReference type="CDD" id="cd06445">
    <property type="entry name" value="ATase"/>
    <property type="match status" value="1"/>
</dbReference>
<evidence type="ECO:0000256" key="8">
    <source>
        <dbReference type="ARBA" id="ARBA00022679"/>
    </source>
</evidence>
<dbReference type="PANTHER" id="PTHR31705">
    <property type="entry name" value="MEDIATOR OF RNA POLYMERASE II TRANSCRIPTION SUBUNIT 30"/>
    <property type="match status" value="1"/>
</dbReference>
<accession>A0A232EZV5</accession>
<keyword evidence="14" id="KW-0539">Nucleus</keyword>
<evidence type="ECO:0000259" key="21">
    <source>
        <dbReference type="Pfam" id="PF01035"/>
    </source>
</evidence>
<proteinExistence type="inferred from homology"/>
<evidence type="ECO:0000313" key="23">
    <source>
        <dbReference type="Proteomes" id="UP000215335"/>
    </source>
</evidence>
<feature type="compositionally biased region" description="Polar residues" evidence="20">
    <location>
        <begin position="1"/>
        <end position="26"/>
    </location>
</feature>
<evidence type="ECO:0000256" key="10">
    <source>
        <dbReference type="ARBA" id="ARBA00023015"/>
    </source>
</evidence>
<comment type="caution">
    <text evidence="22">The sequence shown here is derived from an EMBL/GenBank/DDBJ whole genome shotgun (WGS) entry which is preliminary data.</text>
</comment>
<evidence type="ECO:0000256" key="9">
    <source>
        <dbReference type="ARBA" id="ARBA00022763"/>
    </source>
</evidence>